<dbReference type="PROSITE" id="PS51698">
    <property type="entry name" value="U_BOX"/>
    <property type="match status" value="1"/>
</dbReference>
<evidence type="ECO:0000256" key="5">
    <source>
        <dbReference type="ARBA" id="ARBA00022786"/>
    </source>
</evidence>
<dbReference type="GO" id="GO:0000209">
    <property type="term" value="P:protein polyubiquitination"/>
    <property type="evidence" value="ECO:0007669"/>
    <property type="project" value="TreeGrafter"/>
</dbReference>
<keyword evidence="5" id="KW-0833">Ubl conjugation pathway</keyword>
<feature type="repeat" description="TPR" evidence="9">
    <location>
        <begin position="8"/>
        <end position="41"/>
    </location>
</feature>
<evidence type="ECO:0000256" key="3">
    <source>
        <dbReference type="ARBA" id="ARBA00022679"/>
    </source>
</evidence>
<dbReference type="InterPro" id="IPR045202">
    <property type="entry name" value="CHIP_RING-Ubox"/>
</dbReference>
<dbReference type="InterPro" id="IPR019734">
    <property type="entry name" value="TPR_rpt"/>
</dbReference>
<evidence type="ECO:0000313" key="12">
    <source>
        <dbReference type="Proteomes" id="UP000751190"/>
    </source>
</evidence>
<feature type="domain" description="U-box" evidence="10">
    <location>
        <begin position="202"/>
        <end position="276"/>
    </location>
</feature>
<dbReference type="Pfam" id="PF04564">
    <property type="entry name" value="U-box"/>
    <property type="match status" value="1"/>
</dbReference>
<dbReference type="InterPro" id="IPR011990">
    <property type="entry name" value="TPR-like_helical_dom_sf"/>
</dbReference>
<comment type="caution">
    <text evidence="11">The sequence shown here is derived from an EMBL/GenBank/DDBJ whole genome shotgun (WGS) entry which is preliminary data.</text>
</comment>
<dbReference type="Gene3D" id="3.30.40.10">
    <property type="entry name" value="Zinc/RING finger domain, C3HC4 (zinc finger)"/>
    <property type="match status" value="1"/>
</dbReference>
<dbReference type="SUPFAM" id="SSF48452">
    <property type="entry name" value="TPR-like"/>
    <property type="match status" value="1"/>
</dbReference>
<protein>
    <recommendedName>
        <fullName evidence="7">E3 ubiquitin-protein ligase CHIP</fullName>
        <ecNumber evidence="2">2.3.2.27</ecNumber>
    </recommendedName>
    <alternativeName>
        <fullName evidence="8">RING-type E3 ubiquitin transferase CHIP</fullName>
    </alternativeName>
</protein>
<dbReference type="OMA" id="WAGVEHD"/>
<dbReference type="GO" id="GO:0045862">
    <property type="term" value="P:positive regulation of proteolysis"/>
    <property type="evidence" value="ECO:0007669"/>
    <property type="project" value="TreeGrafter"/>
</dbReference>
<dbReference type="GO" id="GO:0051087">
    <property type="term" value="F:protein-folding chaperone binding"/>
    <property type="evidence" value="ECO:0007669"/>
    <property type="project" value="TreeGrafter"/>
</dbReference>
<dbReference type="AlphaFoldDB" id="A0A8J6C6E4"/>
<comment type="catalytic activity">
    <reaction evidence="1">
        <text>S-ubiquitinyl-[E2 ubiquitin-conjugating enzyme]-L-cysteine + [acceptor protein]-L-lysine = [E2 ubiquitin-conjugating enzyme]-L-cysteine + N(6)-ubiquitinyl-[acceptor protein]-L-lysine.</text>
        <dbReference type="EC" id="2.3.2.27"/>
    </reaction>
</comment>
<dbReference type="PROSITE" id="PS50005">
    <property type="entry name" value="TPR"/>
    <property type="match status" value="2"/>
</dbReference>
<dbReference type="InterPro" id="IPR013083">
    <property type="entry name" value="Znf_RING/FYVE/PHD"/>
</dbReference>
<evidence type="ECO:0000256" key="7">
    <source>
        <dbReference type="ARBA" id="ARBA00044534"/>
    </source>
</evidence>
<evidence type="ECO:0000256" key="1">
    <source>
        <dbReference type="ARBA" id="ARBA00000900"/>
    </source>
</evidence>
<evidence type="ECO:0000256" key="9">
    <source>
        <dbReference type="PROSITE-ProRule" id="PRU00339"/>
    </source>
</evidence>
<dbReference type="GO" id="GO:0061630">
    <property type="term" value="F:ubiquitin protein ligase activity"/>
    <property type="evidence" value="ECO:0007669"/>
    <property type="project" value="UniProtKB-EC"/>
</dbReference>
<keyword evidence="6 9" id="KW-0802">TPR repeat</keyword>
<dbReference type="GO" id="GO:0005737">
    <property type="term" value="C:cytoplasm"/>
    <property type="evidence" value="ECO:0007669"/>
    <property type="project" value="TreeGrafter"/>
</dbReference>
<keyword evidence="12" id="KW-1185">Reference proteome</keyword>
<dbReference type="PANTHER" id="PTHR46803:SF2">
    <property type="entry name" value="E3 UBIQUITIN-PROTEIN LIGASE CHIP"/>
    <property type="match status" value="1"/>
</dbReference>
<feature type="repeat" description="TPR" evidence="9">
    <location>
        <begin position="78"/>
        <end position="111"/>
    </location>
</feature>
<organism evidence="11 12">
    <name type="scientific">Diacronema lutheri</name>
    <name type="common">Unicellular marine alga</name>
    <name type="synonym">Monochrysis lutheri</name>
    <dbReference type="NCBI Taxonomy" id="2081491"/>
    <lineage>
        <taxon>Eukaryota</taxon>
        <taxon>Haptista</taxon>
        <taxon>Haptophyta</taxon>
        <taxon>Pavlovophyceae</taxon>
        <taxon>Pavlovales</taxon>
        <taxon>Pavlovaceae</taxon>
        <taxon>Diacronema</taxon>
    </lineage>
</organism>
<dbReference type="GO" id="GO:0071218">
    <property type="term" value="P:cellular response to misfolded protein"/>
    <property type="evidence" value="ECO:0007669"/>
    <property type="project" value="TreeGrafter"/>
</dbReference>
<evidence type="ECO:0000256" key="2">
    <source>
        <dbReference type="ARBA" id="ARBA00012483"/>
    </source>
</evidence>
<evidence type="ECO:0000256" key="4">
    <source>
        <dbReference type="ARBA" id="ARBA00022737"/>
    </source>
</evidence>
<dbReference type="GO" id="GO:0006515">
    <property type="term" value="P:protein quality control for misfolded or incompletely synthesized proteins"/>
    <property type="evidence" value="ECO:0007669"/>
    <property type="project" value="TreeGrafter"/>
</dbReference>
<dbReference type="SMART" id="SM00028">
    <property type="entry name" value="TPR"/>
    <property type="match status" value="2"/>
</dbReference>
<sequence>MASARQSAEDLREFGNVCLAKGKLDAAIAAYSEAICLSPNAAYYTNRAQAHKRKGVAGWARLVIDDCESALALDDKSIKAHYLLGGALSDVGDFVRATEHLRRALGLTAQTSVLYEADIRAAMLRANKRRWEDETAAAVESLDAAMPLLHELAEQLDAAAMPLHARASSPVGAGEAKRQQRMHLSTVRRALDAHRASLVAPRAPEYLQCAISLELLREPVITPCGHTFERSCIEDHLRRGHHFNPVSRAPLALEQLVPNLAVKAAVEAFLAAHPGAYESLE</sequence>
<name>A0A8J6C6E4_DIALT</name>
<gene>
    <name evidence="11" type="ORF">KFE25_013893</name>
</gene>
<reference evidence="11" key="1">
    <citation type="submission" date="2021-05" db="EMBL/GenBank/DDBJ databases">
        <title>The genome of the haptophyte Pavlova lutheri (Diacronema luteri, Pavlovales) - a model for lipid biosynthesis in eukaryotic algae.</title>
        <authorList>
            <person name="Hulatt C.J."/>
            <person name="Posewitz M.C."/>
        </authorList>
    </citation>
    <scope>NUCLEOTIDE SEQUENCE</scope>
    <source>
        <strain evidence="11">NIVA-4/92</strain>
    </source>
</reference>
<dbReference type="EMBL" id="JAGTXO010000023">
    <property type="protein sequence ID" value="KAG8461874.1"/>
    <property type="molecule type" value="Genomic_DNA"/>
</dbReference>
<dbReference type="OrthoDB" id="629492at2759"/>
<dbReference type="Proteomes" id="UP000751190">
    <property type="component" value="Unassembled WGS sequence"/>
</dbReference>
<dbReference type="Pfam" id="PF13414">
    <property type="entry name" value="TPR_11"/>
    <property type="match status" value="1"/>
</dbReference>
<dbReference type="EC" id="2.3.2.27" evidence="2"/>
<evidence type="ECO:0000313" key="11">
    <source>
        <dbReference type="EMBL" id="KAG8461874.1"/>
    </source>
</evidence>
<proteinExistence type="predicted"/>
<dbReference type="Gene3D" id="1.25.40.10">
    <property type="entry name" value="Tetratricopeptide repeat domain"/>
    <property type="match status" value="1"/>
</dbReference>
<dbReference type="SMART" id="SM00504">
    <property type="entry name" value="Ubox"/>
    <property type="match status" value="1"/>
</dbReference>
<keyword evidence="3" id="KW-0808">Transferase</keyword>
<evidence type="ECO:0000256" key="6">
    <source>
        <dbReference type="ARBA" id="ARBA00022803"/>
    </source>
</evidence>
<dbReference type="CDD" id="cd16654">
    <property type="entry name" value="RING-Ubox_CHIP"/>
    <property type="match status" value="1"/>
</dbReference>
<dbReference type="SUPFAM" id="SSF57850">
    <property type="entry name" value="RING/U-box"/>
    <property type="match status" value="1"/>
</dbReference>
<accession>A0A8J6C6E4</accession>
<dbReference type="InterPro" id="IPR003613">
    <property type="entry name" value="Ubox_domain"/>
</dbReference>
<evidence type="ECO:0000259" key="10">
    <source>
        <dbReference type="PROSITE" id="PS51698"/>
    </source>
</evidence>
<dbReference type="GO" id="GO:0043161">
    <property type="term" value="P:proteasome-mediated ubiquitin-dependent protein catabolic process"/>
    <property type="evidence" value="ECO:0007669"/>
    <property type="project" value="TreeGrafter"/>
</dbReference>
<dbReference type="PANTHER" id="PTHR46803">
    <property type="entry name" value="E3 UBIQUITIN-PROTEIN LIGASE CHIP"/>
    <property type="match status" value="1"/>
</dbReference>
<evidence type="ECO:0000256" key="8">
    <source>
        <dbReference type="ARBA" id="ARBA00044543"/>
    </source>
</evidence>
<keyword evidence="4" id="KW-0677">Repeat</keyword>